<dbReference type="Proteomes" id="UP001283361">
    <property type="component" value="Unassembled WGS sequence"/>
</dbReference>
<comment type="caution">
    <text evidence="3">The sequence shown here is derived from an EMBL/GenBank/DDBJ whole genome shotgun (WGS) entry which is preliminary data.</text>
</comment>
<dbReference type="PANTHER" id="PTHR33309">
    <property type="entry name" value="KERATIN, ULTRA HIGH-SULFUR MATRIX PROTEIN-LIKE"/>
    <property type="match status" value="1"/>
</dbReference>
<dbReference type="AlphaFoldDB" id="A0AAE1D0A6"/>
<feature type="domain" description="Mutator-like transposase" evidence="2">
    <location>
        <begin position="89"/>
        <end position="450"/>
    </location>
</feature>
<protein>
    <recommendedName>
        <fullName evidence="2">Mutator-like transposase domain-containing protein</fullName>
    </recommendedName>
</protein>
<feature type="region of interest" description="Disordered" evidence="1">
    <location>
        <begin position="1"/>
        <end position="43"/>
    </location>
</feature>
<dbReference type="EMBL" id="JAWDGP010006009">
    <property type="protein sequence ID" value="KAK3748587.1"/>
    <property type="molecule type" value="Genomic_DNA"/>
</dbReference>
<feature type="compositionally biased region" description="Basic residues" evidence="1">
    <location>
        <begin position="1"/>
        <end position="15"/>
    </location>
</feature>
<sequence>MGNKGKVARAKKRKFMGNQFSEPKFRSSPNTDTSGEEPILDTDTYRTESASARKIRNNNVDLDVQESNGDISKAFILMNAEILCSFFRTTMRCYDCGELGITCELSDMKHGFYYELLLNCDKCNWCSKVQSSHQSTSNGHKEINLRMVSFVRSLGLGYSALENFSLYTNCPRPMSKKCYQSTFSKIHAASKEVAEESMVRAAEEVKTLRGKGDPNSRSSDTEFVDCNVSLDGTWQRRGHSSHHGVVTAISVETGKCLDSEIMSNICKGCQFWEKNKKVDEAGYMKWKLDHPLACKANHKGSAGAMESVGSVRIFSRSEEQRGLRYTEYLGDGDAAAFRKVSEFCPYGEDVEIKKLECVGHVQKRCGTRLRRLKNENKTRKLEDGKGLGGAGRLTDKKIDTLQNYYGFAIRHNAGNLDNMKAAVRAVLPHVASTEANKMHDLCAEGPNSWCKYKADPENYKHKNGLPLAVVGVRCEQYSQQACARKDDSRLYHAAYKTKESTKKRRKVLRAIRKGFQDKATEAEGDLYSAGGH</sequence>
<organism evidence="3 4">
    <name type="scientific">Elysia crispata</name>
    <name type="common">lettuce slug</name>
    <dbReference type="NCBI Taxonomy" id="231223"/>
    <lineage>
        <taxon>Eukaryota</taxon>
        <taxon>Metazoa</taxon>
        <taxon>Spiralia</taxon>
        <taxon>Lophotrochozoa</taxon>
        <taxon>Mollusca</taxon>
        <taxon>Gastropoda</taxon>
        <taxon>Heterobranchia</taxon>
        <taxon>Euthyneura</taxon>
        <taxon>Panpulmonata</taxon>
        <taxon>Sacoglossa</taxon>
        <taxon>Placobranchoidea</taxon>
        <taxon>Plakobranchidae</taxon>
        <taxon>Elysia</taxon>
    </lineage>
</organism>
<dbReference type="InterPro" id="IPR049012">
    <property type="entry name" value="Mutator_transp_dom"/>
</dbReference>
<proteinExistence type="predicted"/>
<evidence type="ECO:0000259" key="2">
    <source>
        <dbReference type="Pfam" id="PF20700"/>
    </source>
</evidence>
<keyword evidence="4" id="KW-1185">Reference proteome</keyword>
<evidence type="ECO:0000313" key="4">
    <source>
        <dbReference type="Proteomes" id="UP001283361"/>
    </source>
</evidence>
<name>A0AAE1D0A6_9GAST</name>
<evidence type="ECO:0000256" key="1">
    <source>
        <dbReference type="SAM" id="MobiDB-lite"/>
    </source>
</evidence>
<dbReference type="Pfam" id="PF20700">
    <property type="entry name" value="Mutator"/>
    <property type="match status" value="1"/>
</dbReference>
<dbReference type="PANTHER" id="PTHR33309:SF3">
    <property type="entry name" value="CCHC-TYPE DOMAIN-CONTAINING PROTEIN"/>
    <property type="match status" value="1"/>
</dbReference>
<evidence type="ECO:0000313" key="3">
    <source>
        <dbReference type="EMBL" id="KAK3748587.1"/>
    </source>
</evidence>
<reference evidence="3" key="1">
    <citation type="journal article" date="2023" name="G3 (Bethesda)">
        <title>A reference genome for the long-term kleptoplast-retaining sea slug Elysia crispata morphotype clarki.</title>
        <authorList>
            <person name="Eastman K.E."/>
            <person name="Pendleton A.L."/>
            <person name="Shaikh M.A."/>
            <person name="Suttiyut T."/>
            <person name="Ogas R."/>
            <person name="Tomko P."/>
            <person name="Gavelis G."/>
            <person name="Widhalm J.R."/>
            <person name="Wisecaver J.H."/>
        </authorList>
    </citation>
    <scope>NUCLEOTIDE SEQUENCE</scope>
    <source>
        <strain evidence="3">ECLA1</strain>
    </source>
</reference>
<gene>
    <name evidence="3" type="ORF">RRG08_011669</name>
</gene>
<accession>A0AAE1D0A6</accession>